<name>A0A0B1RPX1_OESDE</name>
<reference evidence="1 2" key="1">
    <citation type="submission" date="2014-03" db="EMBL/GenBank/DDBJ databases">
        <title>Draft genome of the hookworm Oesophagostomum dentatum.</title>
        <authorList>
            <person name="Mitreva M."/>
        </authorList>
    </citation>
    <scope>NUCLEOTIDE SEQUENCE [LARGE SCALE GENOMIC DNA]</scope>
    <source>
        <strain evidence="1 2">OD-Hann</strain>
    </source>
</reference>
<dbReference type="EMBL" id="KN613071">
    <property type="protein sequence ID" value="KHJ75108.1"/>
    <property type="molecule type" value="Genomic_DNA"/>
</dbReference>
<keyword evidence="2" id="KW-1185">Reference proteome</keyword>
<sequence length="109" mass="11800">MTDIETLKTLTPEQREALVNIIRNSSLLDHSLSHLQQALVGQQVIHAHNATLSRQSPIGTTATSAAAPNIADMTFSQYGTSAISAASAISRRHSVKRRSNNVHNSSWIV</sequence>
<protein>
    <submittedName>
        <fullName evidence="1">Uncharacterized protein</fullName>
    </submittedName>
</protein>
<evidence type="ECO:0000313" key="2">
    <source>
        <dbReference type="Proteomes" id="UP000053660"/>
    </source>
</evidence>
<organism evidence="1 2">
    <name type="scientific">Oesophagostomum dentatum</name>
    <name type="common">Nodular worm</name>
    <dbReference type="NCBI Taxonomy" id="61180"/>
    <lineage>
        <taxon>Eukaryota</taxon>
        <taxon>Metazoa</taxon>
        <taxon>Ecdysozoa</taxon>
        <taxon>Nematoda</taxon>
        <taxon>Chromadorea</taxon>
        <taxon>Rhabditida</taxon>
        <taxon>Rhabditina</taxon>
        <taxon>Rhabditomorpha</taxon>
        <taxon>Strongyloidea</taxon>
        <taxon>Strongylidae</taxon>
        <taxon>Oesophagostomum</taxon>
    </lineage>
</organism>
<accession>A0A0B1RPX1</accession>
<dbReference type="OrthoDB" id="19928at2759"/>
<evidence type="ECO:0000313" key="1">
    <source>
        <dbReference type="EMBL" id="KHJ75108.1"/>
    </source>
</evidence>
<proteinExistence type="predicted"/>
<dbReference type="AlphaFoldDB" id="A0A0B1RPX1"/>
<gene>
    <name evidence="1" type="ORF">OESDEN_25276</name>
</gene>
<dbReference type="Proteomes" id="UP000053660">
    <property type="component" value="Unassembled WGS sequence"/>
</dbReference>